<sequence length="192" mass="20827">MAAQPPTAWGEKTHAPTAGQTVGPFFAFGTEYDRMNEIAFPHSPGAIVVSGTVYDGAGHPIPDSIVEIWGADTDGTIPRARGSLHRDGHTFTGFGRTFTTDEGHYEFWTRNPGAEPGKAPFFAAIVYARGLPNKLHTRIYLPESADLLASDPLLSSLDAGERATLIATRTPEGYLQHDFHLQGEKETVFLAF</sequence>
<dbReference type="EC" id="1.13.11.3" evidence="5"/>
<gene>
    <name evidence="5" type="ORF">BKA10_002780</name>
</gene>
<dbReference type="EMBL" id="JACIFH010000001">
    <property type="protein sequence ID" value="MBB4140986.1"/>
    <property type="molecule type" value="Genomic_DNA"/>
</dbReference>
<dbReference type="Pfam" id="PF00775">
    <property type="entry name" value="Dioxygenase_C"/>
    <property type="match status" value="1"/>
</dbReference>
<dbReference type="GO" id="GO:0008199">
    <property type="term" value="F:ferric iron binding"/>
    <property type="evidence" value="ECO:0007669"/>
    <property type="project" value="InterPro"/>
</dbReference>
<keyword evidence="3 5" id="KW-0560">Oxidoreductase</keyword>
<evidence type="ECO:0000313" key="6">
    <source>
        <dbReference type="Proteomes" id="UP000549113"/>
    </source>
</evidence>
<evidence type="ECO:0000313" key="5">
    <source>
        <dbReference type="EMBL" id="MBB4140986.1"/>
    </source>
</evidence>
<accession>A0AA40VN28</accession>
<protein>
    <submittedName>
        <fullName evidence="5">Protocatechuate 3,4-dioxygenase alpha subunit</fullName>
        <ecNumber evidence="5">1.13.11.3</ecNumber>
    </submittedName>
</protein>
<feature type="domain" description="Intradiol ring-cleavage dioxygenases" evidence="4">
    <location>
        <begin position="43"/>
        <end position="119"/>
    </location>
</feature>
<reference evidence="5 6" key="1">
    <citation type="submission" date="2020-08" db="EMBL/GenBank/DDBJ databases">
        <title>Sequencing the genomes of 1000 actinobacteria strains.</title>
        <authorList>
            <person name="Klenk H.-P."/>
        </authorList>
    </citation>
    <scope>NUCLEOTIDE SEQUENCE [LARGE SCALE GENOMIC DNA]</scope>
    <source>
        <strain evidence="5 6">DSM 19600</strain>
    </source>
</reference>
<name>A0AA40VN28_9MICO</name>
<keyword evidence="2" id="KW-0223">Dioxygenase</keyword>
<comment type="similarity">
    <text evidence="1">Belongs to the intradiol ring-cleavage dioxygenase family.</text>
</comment>
<dbReference type="RefSeq" id="WP_183500519.1">
    <property type="nucleotide sequence ID" value="NZ_BAABCO010000004.1"/>
</dbReference>
<keyword evidence="6" id="KW-1185">Reference proteome</keyword>
<dbReference type="PANTHER" id="PTHR33711">
    <property type="entry name" value="DIOXYGENASE, PUTATIVE (AFU_ORTHOLOGUE AFUA_2G02910)-RELATED"/>
    <property type="match status" value="1"/>
</dbReference>
<comment type="caution">
    <text evidence="5">The sequence shown here is derived from an EMBL/GenBank/DDBJ whole genome shotgun (WGS) entry which is preliminary data.</text>
</comment>
<evidence type="ECO:0000256" key="2">
    <source>
        <dbReference type="ARBA" id="ARBA00022964"/>
    </source>
</evidence>
<evidence type="ECO:0000259" key="4">
    <source>
        <dbReference type="Pfam" id="PF00775"/>
    </source>
</evidence>
<dbReference type="AlphaFoldDB" id="A0AA40VN28"/>
<dbReference type="InterPro" id="IPR050770">
    <property type="entry name" value="Intradiol_RC_Dioxygenase"/>
</dbReference>
<evidence type="ECO:0000256" key="3">
    <source>
        <dbReference type="ARBA" id="ARBA00023002"/>
    </source>
</evidence>
<dbReference type="InterPro" id="IPR015889">
    <property type="entry name" value="Intradiol_dOase_core"/>
</dbReference>
<organism evidence="5 6">
    <name type="scientific">Microbacterium invictum</name>
    <dbReference type="NCBI Taxonomy" id="515415"/>
    <lineage>
        <taxon>Bacteria</taxon>
        <taxon>Bacillati</taxon>
        <taxon>Actinomycetota</taxon>
        <taxon>Actinomycetes</taxon>
        <taxon>Micrococcales</taxon>
        <taxon>Microbacteriaceae</taxon>
        <taxon>Microbacterium</taxon>
    </lineage>
</organism>
<dbReference type="GO" id="GO:0018578">
    <property type="term" value="F:protocatechuate 3,4-dioxygenase activity"/>
    <property type="evidence" value="ECO:0007669"/>
    <property type="project" value="UniProtKB-EC"/>
</dbReference>
<proteinExistence type="inferred from homology"/>
<dbReference type="InterPro" id="IPR012786">
    <property type="entry name" value="Protocat_dOase_a"/>
</dbReference>
<dbReference type="NCBIfam" id="TIGR02423">
    <property type="entry name" value="protocat_alph"/>
    <property type="match status" value="1"/>
</dbReference>
<evidence type="ECO:0000256" key="1">
    <source>
        <dbReference type="ARBA" id="ARBA00007825"/>
    </source>
</evidence>
<dbReference type="SUPFAM" id="SSF49482">
    <property type="entry name" value="Aromatic compound dioxygenase"/>
    <property type="match status" value="1"/>
</dbReference>
<dbReference type="Proteomes" id="UP000549113">
    <property type="component" value="Unassembled WGS sequence"/>
</dbReference>
<dbReference type="InterPro" id="IPR000627">
    <property type="entry name" value="Intradiol_dOase_C"/>
</dbReference>
<dbReference type="PANTHER" id="PTHR33711:SF9">
    <property type="entry name" value="PROTOCATECHUATE 3,4-DIOXYGENASE ALPHA CHAIN"/>
    <property type="match status" value="1"/>
</dbReference>
<dbReference type="Gene3D" id="2.60.130.10">
    <property type="entry name" value="Aromatic compound dioxygenase"/>
    <property type="match status" value="1"/>
</dbReference>